<sequence>MTVRLSRIQLALFFILLCPVNIIGLWWAVGSPLVMDPNSICRKAKRLAGKQAELCQTQPEIVTEVAKGARLGVRECQYQFRPAAWATSCKKCGCEATRNRTPPRPPSSTSSGDGVKWEWGGCGDDVEFGYEKSKQFMDAKRRRGKSDIRTLIDLHNNEAGRLAVKLYMRTECKCHGLSGSCTLRTCWKKMPHFREVGDRLLERFNGASKVMGGNDGKTLIPVGQNIKPPDKQDLIYSDESPDFCLANRKTGSLGTRGRMCNSTAMDISGCDLLCCERGYREETVVLEENCLVDSNEILGLKLPNTDPILNANTVCLTLPGLTRRQLEVCMRNPDVTASAIQGIQIAIHECQHQFRGHRWNCSSLETRNKIPYDSIVFKRGFRESAFAYAIAAAGVVHAVANACSMGKLKACSCDEKRRGDEEAFRIKLHRLQLEAIHRGKGMVHGVMEHFPADLPGPQDSWEWGGCSPDVEFGEKFSRDFLDARETYKDIHARMRLHNNRVGRQVSGEGMGGNSSSICQYSGWPGVPVGGARPHEKEMQVPRDVGELPAEDLLAGHPRVPGGGLDPQRALPHRHAYQGSQPKHWAARPLPQQQQQPPQPPPPSPPPHHQNNHHTHRRRPSINELVYFEKSPDFCERDLGSDSTGTQGRICNKTSPGMDNCESLCCGRGHNILQQTRSERCNCKFHWCCYVVCEECRITEWVTSQFLHFTFASSSLGAIKTYINNHGMEKKGRERQKVRGDERKRKTCGEQVLEPAVVERGDCARAKGSAPSTEQHSVTVPYILGQGHGEHIMTNDLKQGGGTEKGVKQGGGTEKGVEECGLYSGFGGGKDVCMRKSSINPPELLLLQNMTTTNTIQEGTLF</sequence>
<organism evidence="1 2">
    <name type="scientific">Scortum barcoo</name>
    <name type="common">barcoo grunter</name>
    <dbReference type="NCBI Taxonomy" id="214431"/>
    <lineage>
        <taxon>Eukaryota</taxon>
        <taxon>Metazoa</taxon>
        <taxon>Chordata</taxon>
        <taxon>Craniata</taxon>
        <taxon>Vertebrata</taxon>
        <taxon>Euteleostomi</taxon>
        <taxon>Actinopterygii</taxon>
        <taxon>Neopterygii</taxon>
        <taxon>Teleostei</taxon>
        <taxon>Neoteleostei</taxon>
        <taxon>Acanthomorphata</taxon>
        <taxon>Eupercaria</taxon>
        <taxon>Centrarchiformes</taxon>
        <taxon>Terapontoidei</taxon>
        <taxon>Terapontidae</taxon>
        <taxon>Scortum</taxon>
    </lineage>
</organism>
<gene>
    <name evidence="1" type="ORF">L3Q82_004430</name>
</gene>
<dbReference type="EMBL" id="CM041550">
    <property type="protein sequence ID" value="KAI3355878.1"/>
    <property type="molecule type" value="Genomic_DNA"/>
</dbReference>
<comment type="caution">
    <text evidence="1">The sequence shown here is derived from an EMBL/GenBank/DDBJ whole genome shotgun (WGS) entry which is preliminary data.</text>
</comment>
<keyword evidence="2" id="KW-1185">Reference proteome</keyword>
<protein>
    <submittedName>
        <fullName evidence="1">Uncharacterized protein</fullName>
    </submittedName>
</protein>
<accession>A0ACB8VJW1</accession>
<evidence type="ECO:0000313" key="2">
    <source>
        <dbReference type="Proteomes" id="UP000831701"/>
    </source>
</evidence>
<evidence type="ECO:0000313" key="1">
    <source>
        <dbReference type="EMBL" id="KAI3355878.1"/>
    </source>
</evidence>
<dbReference type="Proteomes" id="UP000831701">
    <property type="component" value="Chromosome 20"/>
</dbReference>
<name>A0ACB8VJW1_9TELE</name>
<reference evidence="1" key="1">
    <citation type="submission" date="2022-04" db="EMBL/GenBank/DDBJ databases">
        <title>Jade perch genome.</title>
        <authorList>
            <person name="Chao B."/>
        </authorList>
    </citation>
    <scope>NUCLEOTIDE SEQUENCE</scope>
    <source>
        <strain evidence="1">CB-2022</strain>
    </source>
</reference>
<proteinExistence type="predicted"/>